<organism evidence="1 2">
    <name type="scientific">Sanguibacter biliveldensis</name>
    <dbReference type="NCBI Taxonomy" id="3030830"/>
    <lineage>
        <taxon>Bacteria</taxon>
        <taxon>Bacillati</taxon>
        <taxon>Actinomycetota</taxon>
        <taxon>Actinomycetes</taxon>
        <taxon>Micrococcales</taxon>
        <taxon>Sanguibacteraceae</taxon>
        <taxon>Sanguibacter</taxon>
    </lineage>
</organism>
<name>A0AAF0Z4W9_9MICO</name>
<dbReference type="EMBL" id="CP138359">
    <property type="protein sequence ID" value="WPF80699.1"/>
    <property type="molecule type" value="Genomic_DNA"/>
</dbReference>
<dbReference type="RefSeq" id="WP_319154477.1">
    <property type="nucleotide sequence ID" value="NZ_CP138359.1"/>
</dbReference>
<dbReference type="Proteomes" id="UP001304340">
    <property type="component" value="Chromosome"/>
</dbReference>
<accession>A0AAF0Z4W9</accession>
<evidence type="ECO:0000313" key="2">
    <source>
        <dbReference type="Proteomes" id="UP001304340"/>
    </source>
</evidence>
<dbReference type="AlphaFoldDB" id="A0AAF0Z4W9"/>
<gene>
    <name evidence="1" type="ORF">SANBI_001921</name>
</gene>
<proteinExistence type="predicted"/>
<protein>
    <submittedName>
        <fullName evidence="1">Uncharacterized protein</fullName>
    </submittedName>
</protein>
<dbReference type="KEGG" id="sbil:SANBI_001921"/>
<evidence type="ECO:0000313" key="1">
    <source>
        <dbReference type="EMBL" id="WPF80699.1"/>
    </source>
</evidence>
<sequence>MRLTVTTDTGPVGDLRALADELDDQAAAFHLRTSDVPGVLGVCLRSLPQEWARRSTTRFVQRDGALDVDLVVAEERLAGATLDEQREVIGAGLRDLLRRGVASRTAPWDAGQRALIIDAADEALGRLGWMGGRRDRARQMLMAGSPLDDVSDATGLQLTEVETLYVTLCAET</sequence>
<keyword evidence="2" id="KW-1185">Reference proteome</keyword>
<reference evidence="2" key="1">
    <citation type="submission" date="2023-11" db="EMBL/GenBank/DDBJ databases">
        <authorList>
            <person name="Helweg L.P."/>
            <person name="Kiel A."/>
            <person name="Hitz F."/>
            <person name="Ruckert-Reed C."/>
            <person name="Busche T."/>
            <person name="Kaltschmidt B."/>
            <person name="Kaltschmidt C."/>
        </authorList>
    </citation>
    <scope>NUCLEOTIDE SEQUENCE [LARGE SCALE GENOMIC DNA]</scope>
    <source>
        <strain evidence="2">4.1</strain>
    </source>
</reference>